<dbReference type="Pfam" id="PF03235">
    <property type="entry name" value="GmrSD_N"/>
    <property type="match status" value="1"/>
</dbReference>
<feature type="domain" description="GmrSD restriction endonucleases N-terminal" evidence="1">
    <location>
        <begin position="14"/>
        <end position="211"/>
    </location>
</feature>
<comment type="caution">
    <text evidence="2">The sequence shown here is derived from an EMBL/GenBank/DDBJ whole genome shotgun (WGS) entry which is preliminary data.</text>
</comment>
<organism evidence="2">
    <name type="scientific">Lyngbya confervoides BDU141951</name>
    <dbReference type="NCBI Taxonomy" id="1574623"/>
    <lineage>
        <taxon>Bacteria</taxon>
        <taxon>Bacillati</taxon>
        <taxon>Cyanobacteriota</taxon>
        <taxon>Cyanophyceae</taxon>
        <taxon>Oscillatoriophycideae</taxon>
        <taxon>Oscillatoriales</taxon>
        <taxon>Microcoleaceae</taxon>
        <taxon>Lyngbya</taxon>
    </lineage>
</organism>
<proteinExistence type="predicted"/>
<sequence length="548" mass="62697">MVGSKITNAKTFPLEDLVGEVLSGYIRIPDFQRIFRWQWEDVKRLMDSIVRGYPIGSLLLWARPALEDTLKIGALEIKAPSLDEARWVVDGQQRLTSLANALNDDGSKDPRFAIAYDLARKEFVKPIDEEIHVIGLPIIFDLQRLLKWFSEHPESAIYFEEATRVAKAIREYSIPAYIVKQEDEEVLRDIFDRMNNYGKRLTRAEVFSALHGGPKYDVKNIIEKISATFPFGEIDDNTVLSAILARRGSDVTRDIRAEFSQKKKSSEFPGETREEAYIAGERALSKAVNFLQSEAGVPHFSFLPYRYLLVVLARFFAHYPEPKPRSIELLRRWFWRAAVIGPEAFSTWTKASRTLCSKIIPNDEAKSVTDLVKAVSSDRKDLNLSDFNSTSASTRILLCAMWAHRPRSFLTAEHYLQEDLGRALKEEQTARDIVEIIEPLGKKTPTANRFIFLGEDSVEHVRDIFLNQPITMSSSSWTKLLNSHIFDDDMRSYLLEGNVTQFLELRENRLKKITGNFLKSMMKASFEDTPPLSSLIIDEDDDEALVDE</sequence>
<evidence type="ECO:0000259" key="1">
    <source>
        <dbReference type="Pfam" id="PF03235"/>
    </source>
</evidence>
<name>A0A0C1Y845_9CYAN</name>
<reference evidence="2" key="2">
    <citation type="journal article" date="2015" name="Genome Announc.">
        <title>Draft Genome Sequence of Filamentous Marine Cyanobacterium Lyngbya confervoides Strain BDU141951.</title>
        <authorList>
            <person name="Chandrababunaidu M.M."/>
            <person name="Sen D."/>
            <person name="Tripathy S."/>
        </authorList>
    </citation>
    <scope>NUCLEOTIDE SEQUENCE</scope>
    <source>
        <strain evidence="2">BDU141951</strain>
    </source>
</reference>
<dbReference type="EMBL" id="JTHE02000003">
    <property type="protein sequence ID" value="NEV70204.1"/>
    <property type="molecule type" value="Genomic_DNA"/>
</dbReference>
<dbReference type="AlphaFoldDB" id="A0A0C1Y845"/>
<reference evidence="2" key="3">
    <citation type="submission" date="2020-02" db="EMBL/GenBank/DDBJ databases">
        <authorList>
            <person name="Sarangi A.N."/>
            <person name="Ghosh S."/>
            <person name="Mukherjee M."/>
            <person name="Tripathy S."/>
        </authorList>
    </citation>
    <scope>NUCLEOTIDE SEQUENCE</scope>
    <source>
        <strain evidence="2">BDU141951</strain>
    </source>
</reference>
<evidence type="ECO:0000313" key="2">
    <source>
        <dbReference type="EMBL" id="NEV70204.1"/>
    </source>
</evidence>
<dbReference type="InterPro" id="IPR004919">
    <property type="entry name" value="GmrSD_N"/>
</dbReference>
<protein>
    <submittedName>
        <fullName evidence="2">DUF262 domain-containing protein</fullName>
    </submittedName>
</protein>
<reference evidence="2" key="1">
    <citation type="submission" date="2014-11" db="EMBL/GenBank/DDBJ databases">
        <authorList>
            <person name="Malar M.C."/>
            <person name="Sen D."/>
            <person name="Tripathy S."/>
        </authorList>
    </citation>
    <scope>NUCLEOTIDE SEQUENCE</scope>
    <source>
        <strain evidence="2">BDU141951</strain>
    </source>
</reference>
<accession>A0A0C1Y845</accession>
<gene>
    <name evidence="2" type="ORF">QQ91_024245</name>
</gene>
<dbReference type="PANTHER" id="PTHR37292">
    <property type="entry name" value="VNG6097C"/>
    <property type="match status" value="1"/>
</dbReference>
<dbReference type="PANTHER" id="PTHR37292:SF2">
    <property type="entry name" value="DUF262 DOMAIN-CONTAINING PROTEIN"/>
    <property type="match status" value="1"/>
</dbReference>